<protein>
    <submittedName>
        <fullName evidence="7">Zn(2)-C6 fungal-type DNA-binding domain</fullName>
    </submittedName>
</protein>
<keyword evidence="3" id="KW-0804">Transcription</keyword>
<keyword evidence="8" id="KW-1185">Reference proteome</keyword>
<feature type="compositionally biased region" description="Polar residues" evidence="5">
    <location>
        <begin position="70"/>
        <end position="90"/>
    </location>
</feature>
<sequence length="99" mass="10916">MSARSPATKTACDGCKIRKIRCRDGHPCQGCRNSRIKCTYLRAQKPRGPQRLRFATQYLIDQVQREVAAQPSQDPILSSESQGTGITSQVPAVGRSNDL</sequence>
<dbReference type="Gene3D" id="4.10.240.10">
    <property type="entry name" value="Zn(2)-C6 fungal-type DNA-binding domain"/>
    <property type="match status" value="1"/>
</dbReference>
<dbReference type="GO" id="GO:0008270">
    <property type="term" value="F:zinc ion binding"/>
    <property type="evidence" value="ECO:0007669"/>
    <property type="project" value="InterPro"/>
</dbReference>
<dbReference type="SMART" id="SM00066">
    <property type="entry name" value="GAL4"/>
    <property type="match status" value="1"/>
</dbReference>
<accession>W6R9B1</accession>
<evidence type="ECO:0000313" key="8">
    <source>
        <dbReference type="Proteomes" id="UP000030686"/>
    </source>
</evidence>
<dbReference type="SUPFAM" id="SSF57701">
    <property type="entry name" value="Zn2/Cys6 DNA-binding domain"/>
    <property type="match status" value="1"/>
</dbReference>
<evidence type="ECO:0000256" key="1">
    <source>
        <dbReference type="ARBA" id="ARBA00023015"/>
    </source>
</evidence>
<organism evidence="7 8">
    <name type="scientific">Penicillium roqueforti (strain FM164)</name>
    <dbReference type="NCBI Taxonomy" id="1365484"/>
    <lineage>
        <taxon>Eukaryota</taxon>
        <taxon>Fungi</taxon>
        <taxon>Dikarya</taxon>
        <taxon>Ascomycota</taxon>
        <taxon>Pezizomycotina</taxon>
        <taxon>Eurotiomycetes</taxon>
        <taxon>Eurotiomycetidae</taxon>
        <taxon>Eurotiales</taxon>
        <taxon>Aspergillaceae</taxon>
        <taxon>Penicillium</taxon>
    </lineage>
</organism>
<dbReference type="InterPro" id="IPR036864">
    <property type="entry name" value="Zn2-C6_fun-type_DNA-bd_sf"/>
</dbReference>
<dbReference type="GO" id="GO:0000981">
    <property type="term" value="F:DNA-binding transcription factor activity, RNA polymerase II-specific"/>
    <property type="evidence" value="ECO:0007669"/>
    <property type="project" value="InterPro"/>
</dbReference>
<evidence type="ECO:0000256" key="3">
    <source>
        <dbReference type="ARBA" id="ARBA00023163"/>
    </source>
</evidence>
<keyword evidence="1" id="KW-0805">Transcription regulation</keyword>
<dbReference type="Pfam" id="PF00172">
    <property type="entry name" value="Zn_clus"/>
    <property type="match status" value="1"/>
</dbReference>
<dbReference type="GO" id="GO:0003677">
    <property type="term" value="F:DNA binding"/>
    <property type="evidence" value="ECO:0007669"/>
    <property type="project" value="UniProtKB-KW"/>
</dbReference>
<dbReference type="PROSITE" id="PS50048">
    <property type="entry name" value="ZN2_CY6_FUNGAL_2"/>
    <property type="match status" value="1"/>
</dbReference>
<evidence type="ECO:0000313" key="7">
    <source>
        <dbReference type="EMBL" id="CDM38447.1"/>
    </source>
</evidence>
<keyword evidence="2 7" id="KW-0238">DNA-binding</keyword>
<evidence type="ECO:0000256" key="4">
    <source>
        <dbReference type="ARBA" id="ARBA00023242"/>
    </source>
</evidence>
<keyword evidence="4" id="KW-0539">Nucleus</keyword>
<evidence type="ECO:0000256" key="2">
    <source>
        <dbReference type="ARBA" id="ARBA00023125"/>
    </source>
</evidence>
<gene>
    <name evidence="7" type="ORF">PROQFM164_S12g000056</name>
</gene>
<name>W6R9B1_PENRF</name>
<dbReference type="PANTHER" id="PTHR31668">
    <property type="entry name" value="GLUCOSE TRANSPORT TRANSCRIPTION REGULATOR RGT1-RELATED-RELATED"/>
    <property type="match status" value="1"/>
</dbReference>
<dbReference type="InterPro" id="IPR050797">
    <property type="entry name" value="Carb_Metab_Trans_Reg"/>
</dbReference>
<dbReference type="OrthoDB" id="2740448at2759"/>
<evidence type="ECO:0000259" key="6">
    <source>
        <dbReference type="PROSITE" id="PS50048"/>
    </source>
</evidence>
<feature type="region of interest" description="Disordered" evidence="5">
    <location>
        <begin position="69"/>
        <end position="99"/>
    </location>
</feature>
<dbReference type="PANTHER" id="PTHR31668:SF28">
    <property type="entry name" value="ZN(II)2CYS6 TRANSCRIPTION FACTOR (EUROFUNG)"/>
    <property type="match status" value="1"/>
</dbReference>
<dbReference type="CDD" id="cd00067">
    <property type="entry name" value="GAL4"/>
    <property type="match status" value="1"/>
</dbReference>
<evidence type="ECO:0000256" key="5">
    <source>
        <dbReference type="SAM" id="MobiDB-lite"/>
    </source>
</evidence>
<dbReference type="EMBL" id="HG792026">
    <property type="protein sequence ID" value="CDM38447.1"/>
    <property type="molecule type" value="Genomic_DNA"/>
</dbReference>
<dbReference type="Proteomes" id="UP000030686">
    <property type="component" value="Unassembled WGS sequence"/>
</dbReference>
<dbReference type="InterPro" id="IPR001138">
    <property type="entry name" value="Zn2Cys6_DnaBD"/>
</dbReference>
<dbReference type="PROSITE" id="PS00463">
    <property type="entry name" value="ZN2_CY6_FUNGAL_1"/>
    <property type="match status" value="1"/>
</dbReference>
<feature type="domain" description="Zn(2)-C6 fungal-type" evidence="6">
    <location>
        <begin position="11"/>
        <end position="40"/>
    </location>
</feature>
<dbReference type="AlphaFoldDB" id="W6R9B1"/>
<reference evidence="7" key="1">
    <citation type="journal article" date="2014" name="Nat. Commun.">
        <title>Multiple recent horizontal transfers of a large genomic region in cheese making fungi.</title>
        <authorList>
            <person name="Cheeseman K."/>
            <person name="Ropars J."/>
            <person name="Renault P."/>
            <person name="Dupont J."/>
            <person name="Gouzy J."/>
            <person name="Branca A."/>
            <person name="Abraham A.L."/>
            <person name="Ceppi M."/>
            <person name="Conseiller E."/>
            <person name="Debuchy R."/>
            <person name="Malagnac F."/>
            <person name="Goarin A."/>
            <person name="Silar P."/>
            <person name="Lacoste S."/>
            <person name="Sallet E."/>
            <person name="Bensimon A."/>
            <person name="Giraud T."/>
            <person name="Brygoo Y."/>
        </authorList>
    </citation>
    <scope>NUCLEOTIDE SEQUENCE [LARGE SCALE GENOMIC DNA]</scope>
    <source>
        <strain evidence="7">FM164</strain>
    </source>
</reference>
<proteinExistence type="predicted"/>